<feature type="region of interest" description="Disordered" evidence="9">
    <location>
        <begin position="363"/>
        <end position="401"/>
    </location>
</feature>
<keyword evidence="10" id="KW-0472">Membrane</keyword>
<dbReference type="InterPro" id="IPR005135">
    <property type="entry name" value="Endo/exonuclease/phosphatase"/>
</dbReference>
<dbReference type="GO" id="GO:0006281">
    <property type="term" value="P:DNA repair"/>
    <property type="evidence" value="ECO:0007669"/>
    <property type="project" value="UniProtKB-KW"/>
</dbReference>
<dbReference type="PANTHER" id="PTHR15822">
    <property type="entry name" value="TRAF AND TNF RECEPTOR-ASSOCIATED PROTEIN"/>
    <property type="match status" value="1"/>
</dbReference>
<keyword evidence="8" id="KW-0234">DNA repair</keyword>
<keyword evidence="3" id="KW-0540">Nuclease</keyword>
<dbReference type="AlphaFoldDB" id="A0A8J8CB75"/>
<keyword evidence="7" id="KW-0460">Magnesium</keyword>
<evidence type="ECO:0000256" key="4">
    <source>
        <dbReference type="ARBA" id="ARBA00022723"/>
    </source>
</evidence>
<keyword evidence="13" id="KW-1185">Reference proteome</keyword>
<evidence type="ECO:0000256" key="3">
    <source>
        <dbReference type="ARBA" id="ARBA00022722"/>
    </source>
</evidence>
<proteinExistence type="predicted"/>
<dbReference type="EMBL" id="RKLQ01000001">
    <property type="protein sequence ID" value="MBX0302110.1"/>
    <property type="molecule type" value="Genomic_DNA"/>
</dbReference>
<evidence type="ECO:0000256" key="1">
    <source>
        <dbReference type="ARBA" id="ARBA00001936"/>
    </source>
</evidence>
<dbReference type="RefSeq" id="WP_220586359.1">
    <property type="nucleotide sequence ID" value="NZ_RKLQ01000001.1"/>
</dbReference>
<keyword evidence="4" id="KW-0479">Metal-binding</keyword>
<dbReference type="Gene3D" id="3.60.10.10">
    <property type="entry name" value="Endonuclease/exonuclease/phosphatase"/>
    <property type="match status" value="1"/>
</dbReference>
<keyword evidence="5" id="KW-0227">DNA damage</keyword>
<name>A0A8J8CB75_9EURY</name>
<evidence type="ECO:0000256" key="6">
    <source>
        <dbReference type="ARBA" id="ARBA00022801"/>
    </source>
</evidence>
<evidence type="ECO:0000256" key="7">
    <source>
        <dbReference type="ARBA" id="ARBA00022842"/>
    </source>
</evidence>
<protein>
    <submittedName>
        <fullName evidence="12">Endonuclease/exonuclease/phosphatase family protein</fullName>
    </submittedName>
</protein>
<evidence type="ECO:0000313" key="13">
    <source>
        <dbReference type="Proteomes" id="UP000783863"/>
    </source>
</evidence>
<evidence type="ECO:0000313" key="12">
    <source>
        <dbReference type="EMBL" id="MBX0302110.1"/>
    </source>
</evidence>
<dbReference type="PROSITE" id="PS51318">
    <property type="entry name" value="TAT"/>
    <property type="match status" value="1"/>
</dbReference>
<dbReference type="GO" id="GO:0046872">
    <property type="term" value="F:metal ion binding"/>
    <property type="evidence" value="ECO:0007669"/>
    <property type="project" value="UniProtKB-KW"/>
</dbReference>
<dbReference type="Pfam" id="PF03372">
    <property type="entry name" value="Exo_endo_phos"/>
    <property type="match status" value="1"/>
</dbReference>
<accession>A0A8J8CB75</accession>
<dbReference type="InterPro" id="IPR036691">
    <property type="entry name" value="Endo/exonu/phosph_ase_sf"/>
</dbReference>
<evidence type="ECO:0000256" key="10">
    <source>
        <dbReference type="SAM" id="Phobius"/>
    </source>
</evidence>
<organism evidence="12 13">
    <name type="scientific">Haloarcula salinisoli</name>
    <dbReference type="NCBI Taxonomy" id="2487746"/>
    <lineage>
        <taxon>Archaea</taxon>
        <taxon>Methanobacteriati</taxon>
        <taxon>Methanobacteriota</taxon>
        <taxon>Stenosarchaea group</taxon>
        <taxon>Halobacteria</taxon>
        <taxon>Halobacteriales</taxon>
        <taxon>Haloarculaceae</taxon>
        <taxon>Haloarcula</taxon>
    </lineage>
</organism>
<keyword evidence="10" id="KW-1133">Transmembrane helix</keyword>
<comment type="cofactor">
    <cofactor evidence="1">
        <name>Mn(2+)</name>
        <dbReference type="ChEBI" id="CHEBI:29035"/>
    </cofactor>
</comment>
<comment type="caution">
    <text evidence="12">The sequence shown here is derived from an EMBL/GenBank/DDBJ whole genome shotgun (WGS) entry which is preliminary data.</text>
</comment>
<evidence type="ECO:0000256" key="8">
    <source>
        <dbReference type="ARBA" id="ARBA00023204"/>
    </source>
</evidence>
<feature type="domain" description="Endonuclease/exonuclease/phosphatase" evidence="11">
    <location>
        <begin position="84"/>
        <end position="352"/>
    </location>
</feature>
<dbReference type="InterPro" id="IPR006311">
    <property type="entry name" value="TAT_signal"/>
</dbReference>
<reference evidence="12" key="1">
    <citation type="submission" date="2021-06" db="EMBL/GenBank/DDBJ databases">
        <title>Halomicroarcula sp. F24A a new haloarchaeum isolated from saline soil.</title>
        <authorList>
            <person name="Duran-Viseras A."/>
            <person name="Sanchez-Porro C."/>
            <person name="Ventosa A."/>
        </authorList>
    </citation>
    <scope>NUCLEOTIDE SEQUENCE</scope>
    <source>
        <strain evidence="12">F24A</strain>
    </source>
</reference>
<dbReference type="Proteomes" id="UP000783863">
    <property type="component" value="Unassembled WGS sequence"/>
</dbReference>
<sequence length="424" mass="44215">MRSPDTTRSPVTRRAVLGSTVATAVGLVGATGTAAGQSPVATVMTQNAYLGFDIAELLRADSLADVREITGGFLAGIEPEVYAARADSIAAAVETVDADVVALQEAVLLRRQDPGDYGTDSSAVIVDLLDRIRTALAQRGLDYTVAAESVANDFELPAETDDGPVDLRITDRDVLLVRSDLDTTDPTSATYDATLELPIPESDRTLPITRGYCAADVTVDDVDVRVVSTHLSSASPQYRRRQATELLDALPATGPVVVCGDLNSAPGEAAYDLLTGSLTDPYPDLWPDANGATCCQAKDLRNDESLLSRRIDTLLYRGAVAPTAIRHVGDQPGDRTEVEVDGETVQVWPSDHAGVVGTFEFGATASTSRATPSPATPSTGGTPATGAKSPEPTATGVSAPGFGAPSALLGLLLGAGAWLRRRTQ</sequence>
<feature type="compositionally biased region" description="Low complexity" evidence="9">
    <location>
        <begin position="363"/>
        <end position="387"/>
    </location>
</feature>
<dbReference type="GO" id="GO:0004519">
    <property type="term" value="F:endonuclease activity"/>
    <property type="evidence" value="ECO:0007669"/>
    <property type="project" value="UniProtKB-KW"/>
</dbReference>
<comment type="cofactor">
    <cofactor evidence="2">
        <name>Mg(2+)</name>
        <dbReference type="ChEBI" id="CHEBI:18420"/>
    </cofactor>
</comment>
<feature type="transmembrane region" description="Helical" evidence="10">
    <location>
        <begin position="402"/>
        <end position="419"/>
    </location>
</feature>
<dbReference type="SUPFAM" id="SSF56219">
    <property type="entry name" value="DNase I-like"/>
    <property type="match status" value="1"/>
</dbReference>
<evidence type="ECO:0000256" key="2">
    <source>
        <dbReference type="ARBA" id="ARBA00001946"/>
    </source>
</evidence>
<dbReference type="PANTHER" id="PTHR15822:SF4">
    <property type="entry name" value="TYROSYL-DNA PHOSPHODIESTERASE 2"/>
    <property type="match status" value="1"/>
</dbReference>
<keyword evidence="12" id="KW-0255">Endonuclease</keyword>
<evidence type="ECO:0000259" key="11">
    <source>
        <dbReference type="Pfam" id="PF03372"/>
    </source>
</evidence>
<evidence type="ECO:0000256" key="5">
    <source>
        <dbReference type="ARBA" id="ARBA00022763"/>
    </source>
</evidence>
<dbReference type="InterPro" id="IPR051547">
    <property type="entry name" value="TDP2-like"/>
</dbReference>
<gene>
    <name evidence="12" type="ORF">EGD98_00340</name>
</gene>
<keyword evidence="6" id="KW-0378">Hydrolase</keyword>
<dbReference type="GO" id="GO:0016787">
    <property type="term" value="F:hydrolase activity"/>
    <property type="evidence" value="ECO:0007669"/>
    <property type="project" value="UniProtKB-KW"/>
</dbReference>
<evidence type="ECO:0000256" key="9">
    <source>
        <dbReference type="SAM" id="MobiDB-lite"/>
    </source>
</evidence>
<keyword evidence="10" id="KW-0812">Transmembrane</keyword>